<protein>
    <submittedName>
        <fullName evidence="1">Uncharacterized protein</fullName>
    </submittedName>
</protein>
<comment type="caution">
    <text evidence="1">The sequence shown here is derived from an EMBL/GenBank/DDBJ whole genome shotgun (WGS) entry which is preliminary data.</text>
</comment>
<accession>A0A1Q3DFI3</accession>
<evidence type="ECO:0000313" key="1">
    <source>
        <dbReference type="EMBL" id="GAV91296.1"/>
    </source>
</evidence>
<keyword evidence="2" id="KW-1185">Reference proteome</keyword>
<dbReference type="Proteomes" id="UP000187406">
    <property type="component" value="Unassembled WGS sequence"/>
</dbReference>
<evidence type="ECO:0000313" key="2">
    <source>
        <dbReference type="Proteomes" id="UP000187406"/>
    </source>
</evidence>
<proteinExistence type="predicted"/>
<dbReference type="EMBL" id="BDDD01007250">
    <property type="protein sequence ID" value="GAV91296.1"/>
    <property type="molecule type" value="Genomic_DNA"/>
</dbReference>
<dbReference type="AlphaFoldDB" id="A0A1Q3DFI3"/>
<name>A0A1Q3DFI3_CEPFO</name>
<reference evidence="2" key="1">
    <citation type="submission" date="2016-04" db="EMBL/GenBank/DDBJ databases">
        <title>Cephalotus genome sequencing.</title>
        <authorList>
            <person name="Fukushima K."/>
            <person name="Hasebe M."/>
            <person name="Fang X."/>
        </authorList>
    </citation>
    <scope>NUCLEOTIDE SEQUENCE [LARGE SCALE GENOMIC DNA]</scope>
    <source>
        <strain evidence="2">cv. St1</strain>
    </source>
</reference>
<gene>
    <name evidence="1" type="ORF">CFOL_v3_34693</name>
</gene>
<dbReference type="InParanoid" id="A0A1Q3DFI3"/>
<sequence>MSCGIRGHHRINYNQALVNKSALTYLKTKQFFFRLLSSILTIASLHHCPSLFPCLTVEKSQRTLSKRQQRNRDGVVEQWFFWPTTLSSPPSISPHLFAVIQAPVTVNRTRDQRFPELLKIGDKF</sequence>
<organism evidence="1 2">
    <name type="scientific">Cephalotus follicularis</name>
    <name type="common">Albany pitcher plant</name>
    <dbReference type="NCBI Taxonomy" id="3775"/>
    <lineage>
        <taxon>Eukaryota</taxon>
        <taxon>Viridiplantae</taxon>
        <taxon>Streptophyta</taxon>
        <taxon>Embryophyta</taxon>
        <taxon>Tracheophyta</taxon>
        <taxon>Spermatophyta</taxon>
        <taxon>Magnoliopsida</taxon>
        <taxon>eudicotyledons</taxon>
        <taxon>Gunneridae</taxon>
        <taxon>Pentapetalae</taxon>
        <taxon>rosids</taxon>
        <taxon>fabids</taxon>
        <taxon>Oxalidales</taxon>
        <taxon>Cephalotaceae</taxon>
        <taxon>Cephalotus</taxon>
    </lineage>
</organism>